<evidence type="ECO:0000256" key="8">
    <source>
        <dbReference type="PROSITE-ProRule" id="PRU00042"/>
    </source>
</evidence>
<accession>A0A371I716</accession>
<dbReference type="SUPFAM" id="SSF57667">
    <property type="entry name" value="beta-beta-alpha zinc fingers"/>
    <property type="match status" value="1"/>
</dbReference>
<comment type="subcellular location">
    <subcellularLocation>
        <location evidence="1">Nucleus</location>
    </subcellularLocation>
</comment>
<evidence type="ECO:0000256" key="7">
    <source>
        <dbReference type="ARBA" id="ARBA00023242"/>
    </source>
</evidence>
<dbReference type="InterPro" id="IPR036236">
    <property type="entry name" value="Znf_C2H2_sf"/>
</dbReference>
<keyword evidence="4" id="KW-0862">Zinc</keyword>
<keyword evidence="2" id="KW-0479">Metal-binding</keyword>
<dbReference type="GO" id="GO:0005634">
    <property type="term" value="C:nucleus"/>
    <property type="evidence" value="ECO:0007669"/>
    <property type="project" value="UniProtKB-SubCell"/>
</dbReference>
<evidence type="ECO:0000313" key="12">
    <source>
        <dbReference type="Proteomes" id="UP000257109"/>
    </source>
</evidence>
<dbReference type="EMBL" id="QJKJ01000764">
    <property type="protein sequence ID" value="RDY10833.1"/>
    <property type="molecule type" value="Genomic_DNA"/>
</dbReference>
<protein>
    <submittedName>
        <fullName evidence="11">Transcriptional regulator SUPERMAN</fullName>
    </submittedName>
</protein>
<keyword evidence="6" id="KW-0804">Transcription</keyword>
<dbReference type="Gene3D" id="3.30.160.60">
    <property type="entry name" value="Classic Zinc Finger"/>
    <property type="match status" value="1"/>
</dbReference>
<dbReference type="InterPro" id="IPR052426">
    <property type="entry name" value="Plant_dev_regulator"/>
</dbReference>
<dbReference type="PROSITE" id="PS00028">
    <property type="entry name" value="ZINC_FINGER_C2H2_1"/>
    <property type="match status" value="1"/>
</dbReference>
<feature type="region of interest" description="Disordered" evidence="9">
    <location>
        <begin position="86"/>
        <end position="120"/>
    </location>
</feature>
<dbReference type="OrthoDB" id="1708403at2759"/>
<evidence type="ECO:0000256" key="2">
    <source>
        <dbReference type="ARBA" id="ARBA00022723"/>
    </source>
</evidence>
<dbReference type="PANTHER" id="PTHR45801:SF110">
    <property type="entry name" value="TRANSCRIPTIONAL REGULATOR SUPERMAN"/>
    <property type="match status" value="1"/>
</dbReference>
<feature type="domain" description="C2H2-type" evidence="10">
    <location>
        <begin position="51"/>
        <end position="78"/>
    </location>
</feature>
<gene>
    <name evidence="11" type="primary">SUP</name>
    <name evidence="11" type="ORF">CR513_04579</name>
</gene>
<reference evidence="11" key="1">
    <citation type="submission" date="2018-05" db="EMBL/GenBank/DDBJ databases">
        <title>Draft genome of Mucuna pruriens seed.</title>
        <authorList>
            <person name="Nnadi N.E."/>
            <person name="Vos R."/>
            <person name="Hasami M.H."/>
            <person name="Devisetty U.K."/>
            <person name="Aguiy J.C."/>
        </authorList>
    </citation>
    <scope>NUCLEOTIDE SEQUENCE [LARGE SCALE GENOMIC DNA]</scope>
    <source>
        <strain evidence="11">JCA_2017</strain>
    </source>
</reference>
<proteinExistence type="predicted"/>
<feature type="region of interest" description="Disordered" evidence="9">
    <location>
        <begin position="132"/>
        <end position="158"/>
    </location>
</feature>
<organism evidence="11 12">
    <name type="scientific">Mucuna pruriens</name>
    <name type="common">Velvet bean</name>
    <name type="synonym">Dolichos pruriens</name>
    <dbReference type="NCBI Taxonomy" id="157652"/>
    <lineage>
        <taxon>Eukaryota</taxon>
        <taxon>Viridiplantae</taxon>
        <taxon>Streptophyta</taxon>
        <taxon>Embryophyta</taxon>
        <taxon>Tracheophyta</taxon>
        <taxon>Spermatophyta</taxon>
        <taxon>Magnoliopsida</taxon>
        <taxon>eudicotyledons</taxon>
        <taxon>Gunneridae</taxon>
        <taxon>Pentapetalae</taxon>
        <taxon>rosids</taxon>
        <taxon>fabids</taxon>
        <taxon>Fabales</taxon>
        <taxon>Fabaceae</taxon>
        <taxon>Papilionoideae</taxon>
        <taxon>50 kb inversion clade</taxon>
        <taxon>NPAAA clade</taxon>
        <taxon>indigoferoid/millettioid clade</taxon>
        <taxon>Phaseoleae</taxon>
        <taxon>Mucuna</taxon>
    </lineage>
</organism>
<dbReference type="PROSITE" id="PS50157">
    <property type="entry name" value="ZINC_FINGER_C2H2_2"/>
    <property type="match status" value="1"/>
</dbReference>
<evidence type="ECO:0000256" key="4">
    <source>
        <dbReference type="ARBA" id="ARBA00022833"/>
    </source>
</evidence>
<evidence type="ECO:0000256" key="3">
    <source>
        <dbReference type="ARBA" id="ARBA00022771"/>
    </source>
</evidence>
<dbReference type="Pfam" id="PF13912">
    <property type="entry name" value="zf-C2H2_6"/>
    <property type="match status" value="1"/>
</dbReference>
<dbReference type="InterPro" id="IPR013087">
    <property type="entry name" value="Znf_C2H2_type"/>
</dbReference>
<evidence type="ECO:0000256" key="6">
    <source>
        <dbReference type="ARBA" id="ARBA00023163"/>
    </source>
</evidence>
<keyword evidence="5" id="KW-0805">Transcription regulation</keyword>
<evidence type="ECO:0000259" key="10">
    <source>
        <dbReference type="PROSITE" id="PS50157"/>
    </source>
</evidence>
<name>A0A371I716_MUCPR</name>
<dbReference type="SMART" id="SM00355">
    <property type="entry name" value="ZnF_C2H2"/>
    <property type="match status" value="1"/>
</dbReference>
<keyword evidence="12" id="KW-1185">Reference proteome</keyword>
<feature type="non-terminal residue" evidence="11">
    <location>
        <position position="1"/>
    </location>
</feature>
<dbReference type="Proteomes" id="UP000257109">
    <property type="component" value="Unassembled WGS sequence"/>
</dbReference>
<evidence type="ECO:0000256" key="5">
    <source>
        <dbReference type="ARBA" id="ARBA00023015"/>
    </source>
</evidence>
<dbReference type="AlphaFoldDB" id="A0A371I716"/>
<feature type="compositionally biased region" description="Pro residues" evidence="9">
    <location>
        <begin position="93"/>
        <end position="110"/>
    </location>
</feature>
<dbReference type="STRING" id="157652.A0A371I716"/>
<feature type="compositionally biased region" description="Low complexity" evidence="9">
    <location>
        <begin position="132"/>
        <end position="144"/>
    </location>
</feature>
<sequence length="227" mass="25575">MLDSYRFGLKITIDKESSMEGNYLNRNTPQREDNFGFEDHTWGTSWPARNYACSFCKREFRSAQALGGHMNVHRRDRARLRSSLSSWVSECPKPNPSTKPNPTLLPPSSSPSPSTDESLNYAHPSPLCSPCLTLSSSPSPASTSGDKKPRLTPSQFPLLCPQSREIKTMSKNTRSGFSVDEEMKGFVEEEEHKGFKNNEQNITLELGIGLLKHQEEKLDLELRLGHF</sequence>
<comment type="caution">
    <text evidence="11">The sequence shown here is derived from an EMBL/GenBank/DDBJ whole genome shotgun (WGS) entry which is preliminary data.</text>
</comment>
<evidence type="ECO:0000256" key="1">
    <source>
        <dbReference type="ARBA" id="ARBA00004123"/>
    </source>
</evidence>
<evidence type="ECO:0000256" key="9">
    <source>
        <dbReference type="SAM" id="MobiDB-lite"/>
    </source>
</evidence>
<keyword evidence="3 8" id="KW-0863">Zinc-finger</keyword>
<dbReference type="GO" id="GO:0008270">
    <property type="term" value="F:zinc ion binding"/>
    <property type="evidence" value="ECO:0007669"/>
    <property type="project" value="UniProtKB-KW"/>
</dbReference>
<keyword evidence="7" id="KW-0539">Nucleus</keyword>
<dbReference type="PANTHER" id="PTHR45801">
    <property type="entry name" value="OS07G0101800 PROTEIN"/>
    <property type="match status" value="1"/>
</dbReference>
<evidence type="ECO:0000313" key="11">
    <source>
        <dbReference type="EMBL" id="RDY10833.1"/>
    </source>
</evidence>